<dbReference type="SUPFAM" id="SSF48452">
    <property type="entry name" value="TPR-like"/>
    <property type="match status" value="1"/>
</dbReference>
<gene>
    <name evidence="7" type="ORF">FXB38_30370</name>
</gene>
<dbReference type="Gene3D" id="3.40.50.10070">
    <property type="entry name" value="TolB, N-terminal domain"/>
    <property type="match status" value="1"/>
</dbReference>
<evidence type="ECO:0000256" key="2">
    <source>
        <dbReference type="ARBA" id="ARBA00022803"/>
    </source>
</evidence>
<accession>A0A5S4WCB3</accession>
<dbReference type="InterPro" id="IPR001867">
    <property type="entry name" value="OmpR/PhoB-type_DNA-bd"/>
</dbReference>
<sequence>MRYLFENYVFDTDRRELHRDAGVVAIAPKVFDLLDYLIRNRERVVSKDDLINAVWNGRSVSDEALTTRLNAARNAIGDSGQEQRLIKTLPRKGFRFVGPILQAQGPAGAPISNDRPMEHPRPVLALPDKPSIAVLPFQNLSDDPGQEYFADGMVEDIITGLSRSKLLFVISRNSSFTYKGEAVDIKRISRELGVRYVLEGSVRKAGRRVRVTGQLIDASTDTHIWADRFDGELEDIFDLQDRLTSGVIGAMSPQLERAEIERARRKPTESLQAYDYYLRSKFSIYQWTREGSVEALRMTKLAISLDPAFAVAYASGANIFGQKKGFGWIEDAAKERAESRQLVERAVQLDQDDPLVLAHAAHVYSYMLGEPETGSALAARAIALDPNLAMARLWAGWAQVFLGNHDAAIEQFSAAIRLSPVDPHLFIPQTGMAFAHFFAGRYEEALSCATSAIQRQPNFLGAQRILMSSLAMAGRTAEARRACDAILQSDPALRISGIKSSPFRRLEDVEKLGQAWRIAGVPG</sequence>
<keyword evidence="3 5" id="KW-0238">DNA-binding</keyword>
<feature type="repeat" description="TPR" evidence="4">
    <location>
        <begin position="389"/>
        <end position="422"/>
    </location>
</feature>
<dbReference type="GO" id="GO:0006355">
    <property type="term" value="P:regulation of DNA-templated transcription"/>
    <property type="evidence" value="ECO:0007669"/>
    <property type="project" value="InterPro"/>
</dbReference>
<proteinExistence type="predicted"/>
<evidence type="ECO:0000256" key="1">
    <source>
        <dbReference type="ARBA" id="ARBA00022737"/>
    </source>
</evidence>
<comment type="caution">
    <text evidence="7">The sequence shown here is derived from an EMBL/GenBank/DDBJ whole genome shotgun (WGS) entry which is preliminary data.</text>
</comment>
<dbReference type="SMART" id="SM00862">
    <property type="entry name" value="Trans_reg_C"/>
    <property type="match status" value="1"/>
</dbReference>
<evidence type="ECO:0000256" key="5">
    <source>
        <dbReference type="PROSITE-ProRule" id="PRU01091"/>
    </source>
</evidence>
<protein>
    <submittedName>
        <fullName evidence="7">Tetratricopeptide repeat protein</fullName>
    </submittedName>
</protein>
<dbReference type="Pfam" id="PF13432">
    <property type="entry name" value="TPR_16"/>
    <property type="match status" value="2"/>
</dbReference>
<keyword evidence="2 4" id="KW-0802">TPR repeat</keyword>
<dbReference type="SMART" id="SM00028">
    <property type="entry name" value="TPR"/>
    <property type="match status" value="2"/>
</dbReference>
<dbReference type="Proteomes" id="UP000324853">
    <property type="component" value="Unassembled WGS sequence"/>
</dbReference>
<keyword evidence="8" id="KW-1185">Reference proteome</keyword>
<organism evidence="7 8">
    <name type="scientific">Bradyrhizobium cytisi</name>
    <dbReference type="NCBI Taxonomy" id="515489"/>
    <lineage>
        <taxon>Bacteria</taxon>
        <taxon>Pseudomonadati</taxon>
        <taxon>Pseudomonadota</taxon>
        <taxon>Alphaproteobacteria</taxon>
        <taxon>Hyphomicrobiales</taxon>
        <taxon>Nitrobacteraceae</taxon>
        <taxon>Bradyrhizobium</taxon>
    </lineage>
</organism>
<dbReference type="InterPro" id="IPR036388">
    <property type="entry name" value="WH-like_DNA-bd_sf"/>
</dbReference>
<dbReference type="Gene3D" id="1.25.40.10">
    <property type="entry name" value="Tetratricopeptide repeat domain"/>
    <property type="match status" value="1"/>
</dbReference>
<dbReference type="PROSITE" id="PS51755">
    <property type="entry name" value="OMPR_PHOB"/>
    <property type="match status" value="1"/>
</dbReference>
<evidence type="ECO:0000256" key="4">
    <source>
        <dbReference type="PROSITE-ProRule" id="PRU00339"/>
    </source>
</evidence>
<feature type="domain" description="OmpR/PhoB-type" evidence="6">
    <location>
        <begin position="1"/>
        <end position="98"/>
    </location>
</feature>
<evidence type="ECO:0000313" key="8">
    <source>
        <dbReference type="Proteomes" id="UP000324853"/>
    </source>
</evidence>
<evidence type="ECO:0000256" key="3">
    <source>
        <dbReference type="ARBA" id="ARBA00023125"/>
    </source>
</evidence>
<dbReference type="Pfam" id="PF00486">
    <property type="entry name" value="Trans_reg_C"/>
    <property type="match status" value="1"/>
</dbReference>
<keyword evidence="1" id="KW-0677">Repeat</keyword>
<dbReference type="OrthoDB" id="9807521at2"/>
<dbReference type="AlphaFoldDB" id="A0A5S4WCB3"/>
<name>A0A5S4WCB3_9BRAD</name>
<dbReference type="Gene3D" id="1.10.10.10">
    <property type="entry name" value="Winged helix-like DNA-binding domain superfamily/Winged helix DNA-binding domain"/>
    <property type="match status" value="1"/>
</dbReference>
<feature type="DNA-binding region" description="OmpR/PhoB-type" evidence="5">
    <location>
        <begin position="1"/>
        <end position="98"/>
    </location>
</feature>
<dbReference type="InterPro" id="IPR016032">
    <property type="entry name" value="Sig_transdc_resp-reg_C-effctor"/>
</dbReference>
<dbReference type="RefSeq" id="WP_148754662.1">
    <property type="nucleotide sequence ID" value="NZ_VSSR01000058.1"/>
</dbReference>
<dbReference type="GO" id="GO:0000160">
    <property type="term" value="P:phosphorelay signal transduction system"/>
    <property type="evidence" value="ECO:0007669"/>
    <property type="project" value="InterPro"/>
</dbReference>
<dbReference type="PROSITE" id="PS50005">
    <property type="entry name" value="TPR"/>
    <property type="match status" value="1"/>
</dbReference>
<dbReference type="GO" id="GO:0003677">
    <property type="term" value="F:DNA binding"/>
    <property type="evidence" value="ECO:0007669"/>
    <property type="project" value="UniProtKB-UniRule"/>
</dbReference>
<dbReference type="EMBL" id="VSSR01000058">
    <property type="protein sequence ID" value="TYL76941.1"/>
    <property type="molecule type" value="Genomic_DNA"/>
</dbReference>
<evidence type="ECO:0000313" key="7">
    <source>
        <dbReference type="EMBL" id="TYL76941.1"/>
    </source>
</evidence>
<dbReference type="PANTHER" id="PTHR44858:SF1">
    <property type="entry name" value="UDP-N-ACETYLGLUCOSAMINE--PEPTIDE N-ACETYLGLUCOSAMINYLTRANSFERASE SPINDLY-RELATED"/>
    <property type="match status" value="1"/>
</dbReference>
<reference evidence="7 8" key="1">
    <citation type="submission" date="2019-08" db="EMBL/GenBank/DDBJ databases">
        <title>Bradyrhizobium hipponensis sp. nov., a rhizobium isolated from a Lupinus angustifolius root nodule in Tunisia.</title>
        <authorList>
            <person name="Off K."/>
            <person name="Rejili M."/>
            <person name="Mars M."/>
            <person name="Brachmann A."/>
            <person name="Marin M."/>
        </authorList>
    </citation>
    <scope>NUCLEOTIDE SEQUENCE [LARGE SCALE GENOMIC DNA]</scope>
    <source>
        <strain evidence="7 8">CTAW11</strain>
    </source>
</reference>
<dbReference type="InterPro" id="IPR019734">
    <property type="entry name" value="TPR_rpt"/>
</dbReference>
<dbReference type="CDD" id="cd00383">
    <property type="entry name" value="trans_reg_C"/>
    <property type="match status" value="1"/>
</dbReference>
<dbReference type="InterPro" id="IPR011990">
    <property type="entry name" value="TPR-like_helical_dom_sf"/>
</dbReference>
<dbReference type="InterPro" id="IPR050498">
    <property type="entry name" value="Ycf3"/>
</dbReference>
<dbReference type="SUPFAM" id="SSF46894">
    <property type="entry name" value="C-terminal effector domain of the bipartite response regulators"/>
    <property type="match status" value="1"/>
</dbReference>
<dbReference type="PANTHER" id="PTHR44858">
    <property type="entry name" value="TETRATRICOPEPTIDE REPEAT PROTEIN 6"/>
    <property type="match status" value="1"/>
</dbReference>
<evidence type="ECO:0000259" key="6">
    <source>
        <dbReference type="PROSITE" id="PS51755"/>
    </source>
</evidence>